<protein>
    <submittedName>
        <fullName evidence="2">Uncharacterized protein YjbI with pentapeptide repeats</fullName>
    </submittedName>
</protein>
<dbReference type="PANTHER" id="PTHR47485">
    <property type="entry name" value="THYLAKOID LUMENAL 17.4 KDA PROTEIN, CHLOROPLASTIC"/>
    <property type="match status" value="1"/>
</dbReference>
<organism evidence="2 3">
    <name type="scientific">Rhizomicrobium palustre</name>
    <dbReference type="NCBI Taxonomy" id="189966"/>
    <lineage>
        <taxon>Bacteria</taxon>
        <taxon>Pseudomonadati</taxon>
        <taxon>Pseudomonadota</taxon>
        <taxon>Alphaproteobacteria</taxon>
        <taxon>Micropepsales</taxon>
        <taxon>Micropepsaceae</taxon>
        <taxon>Rhizomicrobium</taxon>
    </lineage>
</organism>
<evidence type="ECO:0000313" key="3">
    <source>
        <dbReference type="Proteomes" id="UP000570514"/>
    </source>
</evidence>
<keyword evidence="1" id="KW-0677">Repeat</keyword>
<dbReference type="SUPFAM" id="SSF141571">
    <property type="entry name" value="Pentapeptide repeat-like"/>
    <property type="match status" value="2"/>
</dbReference>
<proteinExistence type="predicted"/>
<gene>
    <name evidence="2" type="ORF">FHS83_000849</name>
</gene>
<comment type="caution">
    <text evidence="2">The sequence shown here is derived from an EMBL/GenBank/DDBJ whole genome shotgun (WGS) entry which is preliminary data.</text>
</comment>
<dbReference type="EMBL" id="JAASRM010000001">
    <property type="protein sequence ID" value="NIK87531.1"/>
    <property type="molecule type" value="Genomic_DNA"/>
</dbReference>
<accession>A0A846MWK5</accession>
<dbReference type="PANTHER" id="PTHR47485:SF1">
    <property type="entry name" value="THYLAKOID LUMENAL 17.4 KDA PROTEIN, CHLOROPLASTIC"/>
    <property type="match status" value="1"/>
</dbReference>
<dbReference type="RefSeq" id="WP_167081238.1">
    <property type="nucleotide sequence ID" value="NZ_BAAADC010000001.1"/>
</dbReference>
<dbReference type="AlphaFoldDB" id="A0A846MWK5"/>
<reference evidence="2 3" key="1">
    <citation type="submission" date="2020-03" db="EMBL/GenBank/DDBJ databases">
        <title>Genomic Encyclopedia of Type Strains, Phase IV (KMG-IV): sequencing the most valuable type-strain genomes for metagenomic binning, comparative biology and taxonomic classification.</title>
        <authorList>
            <person name="Goeker M."/>
        </authorList>
    </citation>
    <scope>NUCLEOTIDE SEQUENCE [LARGE SCALE GENOMIC DNA]</scope>
    <source>
        <strain evidence="2 3">DSM 19867</strain>
    </source>
</reference>
<evidence type="ECO:0000256" key="1">
    <source>
        <dbReference type="ARBA" id="ARBA00022737"/>
    </source>
</evidence>
<dbReference type="Pfam" id="PF00805">
    <property type="entry name" value="Pentapeptide"/>
    <property type="match status" value="4"/>
</dbReference>
<dbReference type="Gene3D" id="2.160.20.80">
    <property type="entry name" value="E3 ubiquitin-protein ligase SopA"/>
    <property type="match status" value="3"/>
</dbReference>
<evidence type="ECO:0000313" key="2">
    <source>
        <dbReference type="EMBL" id="NIK87531.1"/>
    </source>
</evidence>
<sequence>MTAAVLTKDILPANISQADLHKIIGDHQHYVTHRRGLRARLPSAKLDGLMMAGRDLSEADLSCASLRGADLRGVNLAHASLFCADLRDCDLRNARLDHADLRGASFKGANLSHAILDQADLRPASLLYMGDTVKFQGNSHSESPFGAVDFSQAMLRYTSFRNTKLDNANFTDASIEGAAFRGSRLRNACFRNAVMTGVHLDDLSSRALEQALRPPSPDALERAKPVLTALWAHHEWFVSGGKKGRPAMIDGEDLRPLAKSLKGLCLAGLSARRVIAYGVDFSGCQLQAAHLDGADLRVANFDGADLSGTDFSGAKLSHASFKDAKIGDLTLCNGKVKRFSADTDGHAPAQLQRHAKMIAQAGLSAPLGSC</sequence>
<dbReference type="InterPro" id="IPR001646">
    <property type="entry name" value="5peptide_repeat"/>
</dbReference>
<keyword evidence="3" id="KW-1185">Reference proteome</keyword>
<name>A0A846MWK5_9PROT</name>
<dbReference type="Proteomes" id="UP000570514">
    <property type="component" value="Unassembled WGS sequence"/>
</dbReference>